<comment type="caution">
    <text evidence="4">The sequence shown here is derived from an EMBL/GenBank/DDBJ whole genome shotgun (WGS) entry which is preliminary data.</text>
</comment>
<evidence type="ECO:0000256" key="1">
    <source>
        <dbReference type="ARBA" id="ARBA00009861"/>
    </source>
</evidence>
<evidence type="ECO:0000313" key="4">
    <source>
        <dbReference type="EMBL" id="KAF5187335.1"/>
    </source>
</evidence>
<dbReference type="Pfam" id="PF02458">
    <property type="entry name" value="Transferase"/>
    <property type="match status" value="1"/>
</dbReference>
<keyword evidence="3" id="KW-0012">Acyltransferase</keyword>
<dbReference type="GO" id="GO:0016746">
    <property type="term" value="F:acyltransferase activity"/>
    <property type="evidence" value="ECO:0007669"/>
    <property type="project" value="UniProtKB-KW"/>
</dbReference>
<evidence type="ECO:0000256" key="2">
    <source>
        <dbReference type="ARBA" id="ARBA00022679"/>
    </source>
</evidence>
<name>A0A7J6VSY4_THATH</name>
<dbReference type="PANTHER" id="PTHR31623">
    <property type="entry name" value="F21J9.9"/>
    <property type="match status" value="1"/>
</dbReference>
<sequence length="132" mass="14711">MLPELHCLVGDLRKAISKIDHDYVRDLQVNEGLSIAFSSIKEVSEQSAKGETDLYTISSWCRIPFYDADFGVGKPVWIGSVGSINPGVPNAIILMDTKDGNGIEAWVGLTEEDMLRFECDREFITYTSSNNF</sequence>
<dbReference type="OrthoDB" id="1932220at2759"/>
<keyword evidence="5" id="KW-1185">Reference proteome</keyword>
<dbReference type="PANTHER" id="PTHR31623:SF110">
    <property type="entry name" value="VINORINE SYNTHASE-LIKE"/>
    <property type="match status" value="1"/>
</dbReference>
<reference evidence="4 5" key="1">
    <citation type="submission" date="2020-06" db="EMBL/GenBank/DDBJ databases">
        <title>Transcriptomic and genomic resources for Thalictrum thalictroides and T. hernandezii: Facilitating candidate gene discovery in an emerging model plant lineage.</title>
        <authorList>
            <person name="Arias T."/>
            <person name="Riano-Pachon D.M."/>
            <person name="Di Stilio V.S."/>
        </authorList>
    </citation>
    <scope>NUCLEOTIDE SEQUENCE [LARGE SCALE GENOMIC DNA]</scope>
    <source>
        <strain evidence="5">cv. WT478/WT964</strain>
        <tissue evidence="4">Leaves</tissue>
    </source>
</reference>
<proteinExistence type="inferred from homology"/>
<protein>
    <submittedName>
        <fullName evidence="4">Vinorine synthase</fullName>
    </submittedName>
</protein>
<evidence type="ECO:0000313" key="5">
    <source>
        <dbReference type="Proteomes" id="UP000554482"/>
    </source>
</evidence>
<accession>A0A7J6VSY4</accession>
<organism evidence="4 5">
    <name type="scientific">Thalictrum thalictroides</name>
    <name type="common">Rue-anemone</name>
    <name type="synonym">Anemone thalictroides</name>
    <dbReference type="NCBI Taxonomy" id="46969"/>
    <lineage>
        <taxon>Eukaryota</taxon>
        <taxon>Viridiplantae</taxon>
        <taxon>Streptophyta</taxon>
        <taxon>Embryophyta</taxon>
        <taxon>Tracheophyta</taxon>
        <taxon>Spermatophyta</taxon>
        <taxon>Magnoliopsida</taxon>
        <taxon>Ranunculales</taxon>
        <taxon>Ranunculaceae</taxon>
        <taxon>Thalictroideae</taxon>
        <taxon>Thalictrum</taxon>
    </lineage>
</organism>
<dbReference type="InterPro" id="IPR023213">
    <property type="entry name" value="CAT-like_dom_sf"/>
</dbReference>
<dbReference type="EMBL" id="JABWDY010028141">
    <property type="protein sequence ID" value="KAF5187335.1"/>
    <property type="molecule type" value="Genomic_DNA"/>
</dbReference>
<dbReference type="Proteomes" id="UP000554482">
    <property type="component" value="Unassembled WGS sequence"/>
</dbReference>
<keyword evidence="2" id="KW-0808">Transferase</keyword>
<dbReference type="Gene3D" id="3.30.559.10">
    <property type="entry name" value="Chloramphenicol acetyltransferase-like domain"/>
    <property type="match status" value="1"/>
</dbReference>
<dbReference type="AlphaFoldDB" id="A0A7J6VSY4"/>
<comment type="similarity">
    <text evidence="1">Belongs to the plant acyltransferase family.</text>
</comment>
<gene>
    <name evidence="4" type="ORF">FRX31_023078</name>
</gene>
<evidence type="ECO:0000256" key="3">
    <source>
        <dbReference type="ARBA" id="ARBA00023315"/>
    </source>
</evidence>